<dbReference type="PANTHER" id="PTHR11795:SF445">
    <property type="entry name" value="AMINO ACID ABC TRANSPORTER PERMEASE PROTEIN"/>
    <property type="match status" value="1"/>
</dbReference>
<feature type="transmembrane region" description="Helical" evidence="9">
    <location>
        <begin position="6"/>
        <end position="25"/>
    </location>
</feature>
<feature type="transmembrane region" description="Helical" evidence="9">
    <location>
        <begin position="314"/>
        <end position="332"/>
    </location>
</feature>
<feature type="transmembrane region" description="Helical" evidence="9">
    <location>
        <begin position="543"/>
        <end position="573"/>
    </location>
</feature>
<comment type="subcellular location">
    <subcellularLocation>
        <location evidence="1">Cell membrane</location>
        <topology evidence="1">Multi-pass membrane protein</topology>
    </subcellularLocation>
</comment>
<keyword evidence="4 9" id="KW-0812">Transmembrane</keyword>
<feature type="transmembrane region" description="Helical" evidence="9">
    <location>
        <begin position="461"/>
        <end position="480"/>
    </location>
</feature>
<evidence type="ECO:0000256" key="4">
    <source>
        <dbReference type="ARBA" id="ARBA00022692"/>
    </source>
</evidence>
<feature type="transmembrane region" description="Helical" evidence="9">
    <location>
        <begin position="394"/>
        <end position="416"/>
    </location>
</feature>
<keyword evidence="6 9" id="KW-1133">Transmembrane helix</keyword>
<evidence type="ECO:0000313" key="11">
    <source>
        <dbReference type="Proteomes" id="UP001551482"/>
    </source>
</evidence>
<keyword evidence="7 9" id="KW-0472">Membrane</keyword>
<reference evidence="10 11" key="1">
    <citation type="submission" date="2024-06" db="EMBL/GenBank/DDBJ databases">
        <title>The Natural Products Discovery Center: Release of the First 8490 Sequenced Strains for Exploring Actinobacteria Biosynthetic Diversity.</title>
        <authorList>
            <person name="Kalkreuter E."/>
            <person name="Kautsar S.A."/>
            <person name="Yang D."/>
            <person name="Bader C.D."/>
            <person name="Teijaro C.N."/>
            <person name="Fluegel L."/>
            <person name="Davis C.M."/>
            <person name="Simpson J.R."/>
            <person name="Lauterbach L."/>
            <person name="Steele A.D."/>
            <person name="Gui C."/>
            <person name="Meng S."/>
            <person name="Li G."/>
            <person name="Viehrig K."/>
            <person name="Ye F."/>
            <person name="Su P."/>
            <person name="Kiefer A.F."/>
            <person name="Nichols A."/>
            <person name="Cepeda A.J."/>
            <person name="Yan W."/>
            <person name="Fan B."/>
            <person name="Jiang Y."/>
            <person name="Adhikari A."/>
            <person name="Zheng C.-J."/>
            <person name="Schuster L."/>
            <person name="Cowan T.M."/>
            <person name="Smanski M.J."/>
            <person name="Chevrette M.G."/>
            <person name="De Carvalho L.P.S."/>
            <person name="Shen B."/>
        </authorList>
    </citation>
    <scope>NUCLEOTIDE SEQUENCE [LARGE SCALE GENOMIC DNA]</scope>
    <source>
        <strain evidence="10 11">NPDC048946</strain>
    </source>
</reference>
<feature type="transmembrane region" description="Helical" evidence="9">
    <location>
        <begin position="98"/>
        <end position="117"/>
    </location>
</feature>
<evidence type="ECO:0000256" key="5">
    <source>
        <dbReference type="ARBA" id="ARBA00022970"/>
    </source>
</evidence>
<evidence type="ECO:0000313" key="10">
    <source>
        <dbReference type="EMBL" id="MEU8132570.1"/>
    </source>
</evidence>
<feature type="transmembrane region" description="Helical" evidence="9">
    <location>
        <begin position="32"/>
        <end position="50"/>
    </location>
</feature>
<protein>
    <submittedName>
        <fullName evidence="10">ABC transporter permease</fullName>
    </submittedName>
</protein>
<feature type="transmembrane region" description="Helical" evidence="9">
    <location>
        <begin position="274"/>
        <end position="294"/>
    </location>
</feature>
<feature type="transmembrane region" description="Helical" evidence="9">
    <location>
        <begin position="194"/>
        <end position="212"/>
    </location>
</feature>
<gene>
    <name evidence="10" type="ORF">AB0C36_03590</name>
</gene>
<dbReference type="RefSeq" id="WP_358348606.1">
    <property type="nucleotide sequence ID" value="NZ_JBEZFP010000006.1"/>
</dbReference>
<keyword evidence="5" id="KW-0029">Amino-acid transport</keyword>
<dbReference type="Proteomes" id="UP001551482">
    <property type="component" value="Unassembled WGS sequence"/>
</dbReference>
<name>A0ABV3DA01_9ACTN</name>
<feature type="transmembrane region" description="Helical" evidence="9">
    <location>
        <begin position="422"/>
        <end position="440"/>
    </location>
</feature>
<dbReference type="InterPro" id="IPR052157">
    <property type="entry name" value="BCAA_transport_permease"/>
</dbReference>
<feature type="transmembrane region" description="Helical" evidence="9">
    <location>
        <begin position="232"/>
        <end position="253"/>
    </location>
</feature>
<comment type="caution">
    <text evidence="10">The sequence shown here is derived from an EMBL/GenBank/DDBJ whole genome shotgun (WGS) entry which is preliminary data.</text>
</comment>
<proteinExistence type="inferred from homology"/>
<feature type="transmembrane region" description="Helical" evidence="9">
    <location>
        <begin position="511"/>
        <end position="531"/>
    </location>
</feature>
<feature type="transmembrane region" description="Helical" evidence="9">
    <location>
        <begin position="56"/>
        <end position="78"/>
    </location>
</feature>
<comment type="similarity">
    <text evidence="8">Belongs to the binding-protein-dependent transport system permease family. LivHM subfamily.</text>
</comment>
<feature type="transmembrane region" description="Helical" evidence="9">
    <location>
        <begin position="144"/>
        <end position="163"/>
    </location>
</feature>
<dbReference type="CDD" id="cd06582">
    <property type="entry name" value="TM_PBP1_LivH_like"/>
    <property type="match status" value="1"/>
</dbReference>
<dbReference type="InterPro" id="IPR001851">
    <property type="entry name" value="ABC_transp_permease"/>
</dbReference>
<keyword evidence="2" id="KW-0813">Transport</keyword>
<evidence type="ECO:0000256" key="3">
    <source>
        <dbReference type="ARBA" id="ARBA00022475"/>
    </source>
</evidence>
<organism evidence="10 11">
    <name type="scientific">Streptodolium elevatio</name>
    <dbReference type="NCBI Taxonomy" id="3157996"/>
    <lineage>
        <taxon>Bacteria</taxon>
        <taxon>Bacillati</taxon>
        <taxon>Actinomycetota</taxon>
        <taxon>Actinomycetes</taxon>
        <taxon>Kitasatosporales</taxon>
        <taxon>Streptomycetaceae</taxon>
        <taxon>Streptodolium</taxon>
    </lineage>
</organism>
<dbReference type="InterPro" id="IPR043428">
    <property type="entry name" value="LivM-like"/>
</dbReference>
<evidence type="ECO:0000256" key="6">
    <source>
        <dbReference type="ARBA" id="ARBA00022989"/>
    </source>
</evidence>
<sequence>MLTIDLALAGLAVGAIAALGAVGLITSYRATGVFNLGFGALAMLIAYLLWQQVRVWGWPVVPAALFDVLVVAPAFGLLLERFVFRGLGRRGAGPAEMLAASLGVLVLLLGIAILTWGTESRLDPPTLFETGSIELWGGATVSEAALIDLGVVVGVAVVVAAVTRFTRFGAELRAVVDRRELAELSGVAADRVSAVGWAFGSMLAGLTGILLAPHVRLDPFGLTLLVLETIGVAVAARLASLPVAILVAVAIGVGQSELTRVQLEGKAQNLLQALQSNLFVVVLLLALLLLPRMVEVGSRASYPRVDAGTRTRLPALWWLPYPILLAAPLALGTEHLRSAQQIPALAIVFVSLVILTGYAGQVSLGQAGYAGLGALFAASLMSGKFLGLPEVPGLLALLLATLLVVPVGVLTGYPAIRRRGLALALTTFAVAVVVSRFVFAQPMFTTGLRLDHPWPFSGERSFYVLELVCLGLTLLLVRRLHTGRLGRMLVATRDSEGGAAASGVDVPGLKVFVFAVSAGVAGLGGALMGMSGRAFDAQTFDPLVGLIWFAAVVVFGVDSAAGAVLAAALIVGLDSGTRAGVSTIVIGAGAVLLSRMPGGALATARRLLGPLWTEDPEAGSGLRPGWGAVRLTPAGEALRGRVRRRAATAAAAAGGSGAVGAGAAGAGIGAATEVAARDGGRP</sequence>
<dbReference type="PANTHER" id="PTHR11795">
    <property type="entry name" value="BRANCHED-CHAIN AMINO ACID TRANSPORT SYSTEM PERMEASE PROTEIN LIVH"/>
    <property type="match status" value="1"/>
</dbReference>
<evidence type="ECO:0000256" key="2">
    <source>
        <dbReference type="ARBA" id="ARBA00022448"/>
    </source>
</evidence>
<keyword evidence="11" id="KW-1185">Reference proteome</keyword>
<evidence type="ECO:0000256" key="9">
    <source>
        <dbReference type="SAM" id="Phobius"/>
    </source>
</evidence>
<dbReference type="CDD" id="cd06581">
    <property type="entry name" value="TM_PBP1_LivM_like"/>
    <property type="match status" value="1"/>
</dbReference>
<evidence type="ECO:0000256" key="7">
    <source>
        <dbReference type="ARBA" id="ARBA00023136"/>
    </source>
</evidence>
<accession>A0ABV3DA01</accession>
<evidence type="ECO:0000256" key="1">
    <source>
        <dbReference type="ARBA" id="ARBA00004651"/>
    </source>
</evidence>
<dbReference type="Pfam" id="PF02653">
    <property type="entry name" value="BPD_transp_2"/>
    <property type="match status" value="2"/>
</dbReference>
<keyword evidence="3" id="KW-1003">Cell membrane</keyword>
<evidence type="ECO:0000256" key="8">
    <source>
        <dbReference type="ARBA" id="ARBA00037998"/>
    </source>
</evidence>
<dbReference type="EMBL" id="JBEZFP010000006">
    <property type="protein sequence ID" value="MEU8132570.1"/>
    <property type="molecule type" value="Genomic_DNA"/>
</dbReference>
<feature type="transmembrane region" description="Helical" evidence="9">
    <location>
        <begin position="344"/>
        <end position="361"/>
    </location>
</feature>